<protein>
    <submittedName>
        <fullName evidence="1">Uncharacterized protein</fullName>
    </submittedName>
</protein>
<dbReference type="Gene3D" id="1.25.40.10">
    <property type="entry name" value="Tetratricopeptide repeat domain"/>
    <property type="match status" value="1"/>
</dbReference>
<name>A0ABR2K0Q8_9EUKA</name>
<organism evidence="1 2">
    <name type="scientific">Tritrichomonas musculus</name>
    <dbReference type="NCBI Taxonomy" id="1915356"/>
    <lineage>
        <taxon>Eukaryota</taxon>
        <taxon>Metamonada</taxon>
        <taxon>Parabasalia</taxon>
        <taxon>Tritrichomonadida</taxon>
        <taxon>Tritrichomonadidae</taxon>
        <taxon>Tritrichomonas</taxon>
    </lineage>
</organism>
<dbReference type="InterPro" id="IPR011990">
    <property type="entry name" value="TPR-like_helical_dom_sf"/>
</dbReference>
<dbReference type="PANTHER" id="PTHR43628:SF1">
    <property type="entry name" value="CHITIN SYNTHASE REGULATORY FACTOR 2-RELATED"/>
    <property type="match status" value="1"/>
</dbReference>
<dbReference type="InterPro" id="IPR006597">
    <property type="entry name" value="Sel1-like"/>
</dbReference>
<evidence type="ECO:0000313" key="2">
    <source>
        <dbReference type="Proteomes" id="UP001470230"/>
    </source>
</evidence>
<accession>A0ABR2K0Q8</accession>
<dbReference type="Proteomes" id="UP001470230">
    <property type="component" value="Unassembled WGS sequence"/>
</dbReference>
<reference evidence="1 2" key="1">
    <citation type="submission" date="2024-04" db="EMBL/GenBank/DDBJ databases">
        <title>Tritrichomonas musculus Genome.</title>
        <authorList>
            <person name="Alves-Ferreira E."/>
            <person name="Grigg M."/>
            <person name="Lorenzi H."/>
            <person name="Galac M."/>
        </authorList>
    </citation>
    <scope>NUCLEOTIDE SEQUENCE [LARGE SCALE GENOMIC DNA]</scope>
    <source>
        <strain evidence="1 2">EAF2021</strain>
    </source>
</reference>
<dbReference type="Pfam" id="PF08238">
    <property type="entry name" value="Sel1"/>
    <property type="match status" value="6"/>
</dbReference>
<dbReference type="InterPro" id="IPR052945">
    <property type="entry name" value="Mitotic_Regulator"/>
</dbReference>
<dbReference type="PANTHER" id="PTHR43628">
    <property type="entry name" value="ACTIVATOR OF C KINASE PROTEIN 1-RELATED"/>
    <property type="match status" value="1"/>
</dbReference>
<comment type="caution">
    <text evidence="1">The sequence shown here is derived from an EMBL/GenBank/DDBJ whole genome shotgun (WGS) entry which is preliminary data.</text>
</comment>
<dbReference type="EMBL" id="JAPFFF010000008">
    <property type="protein sequence ID" value="KAK8884689.1"/>
    <property type="molecule type" value="Genomic_DNA"/>
</dbReference>
<dbReference type="SMART" id="SM00671">
    <property type="entry name" value="SEL1"/>
    <property type="match status" value="5"/>
</dbReference>
<gene>
    <name evidence="1" type="ORF">M9Y10_043808</name>
</gene>
<evidence type="ECO:0000313" key="1">
    <source>
        <dbReference type="EMBL" id="KAK8884689.1"/>
    </source>
</evidence>
<dbReference type="SUPFAM" id="SSF81901">
    <property type="entry name" value="HCP-like"/>
    <property type="match status" value="1"/>
</dbReference>
<sequence length="245" mass="28633">MTDQACMSYYFLKKSLSFINEIIIFKIFLRICLLKRYILARDIDKVIHYYSLAANNNDRNAQANLGVIYYVTRDIDKAIHYFQLTANQNDPQAQYNLGLIYYFAINHTKNNKKGRFYIMLASKNGHEDANFSHGFLLHEGKNNDRNIEEAVHYYKEASSLNNRYAKNNLGIIYRHGYGSIEGRAGNAAVYFEEAIRQKNDCLSMYNLAHICMYDETIKQDLDKSINLLVRSSNLFIDSKFYCAYY</sequence>
<proteinExistence type="predicted"/>
<keyword evidence="2" id="KW-1185">Reference proteome</keyword>